<keyword evidence="2" id="KW-1185">Reference proteome</keyword>
<name>A0A1A9ZA05_GLOPL</name>
<evidence type="ECO:0000313" key="1">
    <source>
        <dbReference type="EnsemblMetazoa" id="GPAI008201-PA"/>
    </source>
</evidence>
<dbReference type="Proteomes" id="UP000092445">
    <property type="component" value="Unassembled WGS sequence"/>
</dbReference>
<dbReference type="AlphaFoldDB" id="A0A1A9ZA05"/>
<protein>
    <submittedName>
        <fullName evidence="1">Uncharacterized protein</fullName>
    </submittedName>
</protein>
<accession>A0A1A9ZA05</accession>
<proteinExistence type="predicted"/>
<organism evidence="1 2">
    <name type="scientific">Glossina pallidipes</name>
    <name type="common">Tsetse fly</name>
    <dbReference type="NCBI Taxonomy" id="7398"/>
    <lineage>
        <taxon>Eukaryota</taxon>
        <taxon>Metazoa</taxon>
        <taxon>Ecdysozoa</taxon>
        <taxon>Arthropoda</taxon>
        <taxon>Hexapoda</taxon>
        <taxon>Insecta</taxon>
        <taxon>Pterygota</taxon>
        <taxon>Neoptera</taxon>
        <taxon>Endopterygota</taxon>
        <taxon>Diptera</taxon>
        <taxon>Brachycera</taxon>
        <taxon>Muscomorpha</taxon>
        <taxon>Hippoboscoidea</taxon>
        <taxon>Glossinidae</taxon>
        <taxon>Glossina</taxon>
    </lineage>
</organism>
<dbReference type="VEuPathDB" id="VectorBase:GPAI008201"/>
<reference evidence="1" key="2">
    <citation type="submission" date="2020-05" db="UniProtKB">
        <authorList>
            <consortium name="EnsemblMetazoa"/>
        </authorList>
    </citation>
    <scope>IDENTIFICATION</scope>
    <source>
        <strain evidence="1">IAEA</strain>
    </source>
</reference>
<dbReference type="EnsemblMetazoa" id="GPAI008201-RA">
    <property type="protein sequence ID" value="GPAI008201-PA"/>
    <property type="gene ID" value="GPAI008201"/>
</dbReference>
<reference evidence="2" key="1">
    <citation type="submission" date="2014-03" db="EMBL/GenBank/DDBJ databases">
        <authorList>
            <person name="Aksoy S."/>
            <person name="Warren W."/>
            <person name="Wilson R.K."/>
        </authorList>
    </citation>
    <scope>NUCLEOTIDE SEQUENCE [LARGE SCALE GENOMIC DNA]</scope>
    <source>
        <strain evidence="2">IAEA</strain>
    </source>
</reference>
<sequence>MILTGLGYKPDLIVIDLMEALYGIGGHRANDFPLTSVDLEDFLFPLSYVSTMKIVHNAMVKMSSFLTYMHSPFQKLTSGNPYQHYFYLYIFSPLFTGWPPLEPNRLITLEK</sequence>
<evidence type="ECO:0000313" key="2">
    <source>
        <dbReference type="Proteomes" id="UP000092445"/>
    </source>
</evidence>